<gene>
    <name evidence="1" type="ORF">R6Y96_08290</name>
</gene>
<sequence length="305" mass="33263">MREGLIQMRCPNCGYEDEGRYCSNCGSPLLHQPAESAPDKGEWYDRCPACRAGRLSKAVSRGFLGLTSTESYSCPNCGAVFTREGSNRFKLSSISDTSRPAWRDYANHTLSDLEWKRIAGGGVSDARQRELDLDHAITSIVEGRTQALNAAATGSIVPKRGERLLVTVPGVTLSEPRSVRTTHGGGGGPSFRVAKGVYIRTGAFASRSESHEEIRSIDSGTLSLTNKRLVFAGQKRTKSINLGKIVSIKPFKDGISINREGKQKTEYYSGLDNAVLRFSIEGRDYEEPLSGAILARLIEGLLKTE</sequence>
<protein>
    <submittedName>
        <fullName evidence="1">Zinc ribbon domain-containing protein</fullName>
    </submittedName>
</protein>
<keyword evidence="2" id="KW-1185">Reference proteome</keyword>
<name>A0AAX4FTP9_9EURY</name>
<dbReference type="EMBL" id="CP137642">
    <property type="protein sequence ID" value="WOX57294.1"/>
    <property type="molecule type" value="Genomic_DNA"/>
</dbReference>
<dbReference type="Proteomes" id="UP001305652">
    <property type="component" value="Chromosome"/>
</dbReference>
<proteinExistence type="predicted"/>
<dbReference type="AlphaFoldDB" id="A0AAX4FTP9"/>
<accession>A0AAX4FTP9</accession>
<dbReference type="RefSeq" id="WP_318620827.1">
    <property type="nucleotide sequence ID" value="NZ_CP137642.1"/>
</dbReference>
<dbReference type="KEGG" id="mrc:R6Y96_08290"/>
<organism evidence="1 2">
    <name type="scientific">Methanoculleus receptaculi</name>
    <dbReference type="NCBI Taxonomy" id="394967"/>
    <lineage>
        <taxon>Archaea</taxon>
        <taxon>Methanobacteriati</taxon>
        <taxon>Methanobacteriota</taxon>
        <taxon>Stenosarchaea group</taxon>
        <taxon>Methanomicrobia</taxon>
        <taxon>Methanomicrobiales</taxon>
        <taxon>Methanomicrobiaceae</taxon>
        <taxon>Methanoculleus</taxon>
    </lineage>
</organism>
<evidence type="ECO:0000313" key="1">
    <source>
        <dbReference type="EMBL" id="WOX57294.1"/>
    </source>
</evidence>
<evidence type="ECO:0000313" key="2">
    <source>
        <dbReference type="Proteomes" id="UP001305652"/>
    </source>
</evidence>
<reference evidence="1 2" key="1">
    <citation type="submission" date="2023-10" db="EMBL/GenBank/DDBJ databases">
        <title>The complete genome sequence of Methanoculleus receptaculi DSM 18860.</title>
        <authorList>
            <person name="Lai S.-J."/>
            <person name="You Y.-T."/>
            <person name="Chen S.-C."/>
        </authorList>
    </citation>
    <scope>NUCLEOTIDE SEQUENCE [LARGE SCALE GENOMIC DNA]</scope>
    <source>
        <strain evidence="1 2">DSM 18860</strain>
    </source>
</reference>
<dbReference type="GeneID" id="85733149"/>